<keyword evidence="4" id="KW-1185">Reference proteome</keyword>
<protein>
    <submittedName>
        <fullName evidence="3">Non-specific lipid-transfer protein 3</fullName>
    </submittedName>
</protein>
<dbReference type="Pfam" id="PF24474">
    <property type="entry name" value="DUF7579"/>
    <property type="match status" value="1"/>
</dbReference>
<gene>
    <name evidence="3" type="ORF">F3Y22_tig00110195pilonHSYRG00198</name>
</gene>
<dbReference type="PANTHER" id="PTHR33076">
    <property type="entry name" value="NON-SPECIFIC LIPID-TRANSFER PROTEIN 2-RELATED"/>
    <property type="match status" value="1"/>
</dbReference>
<evidence type="ECO:0000256" key="1">
    <source>
        <dbReference type="ARBA" id="ARBA00009748"/>
    </source>
</evidence>
<evidence type="ECO:0000313" key="4">
    <source>
        <dbReference type="Proteomes" id="UP000436088"/>
    </source>
</evidence>
<dbReference type="PRINTS" id="PR00382">
    <property type="entry name" value="LIPIDTRNSFER"/>
</dbReference>
<dbReference type="Proteomes" id="UP000436088">
    <property type="component" value="Unassembled WGS sequence"/>
</dbReference>
<dbReference type="CDD" id="cd01960">
    <property type="entry name" value="nsLTP1"/>
    <property type="match status" value="1"/>
</dbReference>
<accession>A0A6A3BGL6</accession>
<comment type="similarity">
    <text evidence="1">Belongs to the plant LTP family.</text>
</comment>
<dbReference type="GO" id="GO:0008289">
    <property type="term" value="F:lipid binding"/>
    <property type="evidence" value="ECO:0007669"/>
    <property type="project" value="InterPro"/>
</dbReference>
<dbReference type="GO" id="GO:0006869">
    <property type="term" value="P:lipid transport"/>
    <property type="evidence" value="ECO:0007669"/>
    <property type="project" value="InterPro"/>
</dbReference>
<dbReference type="InterPro" id="IPR036312">
    <property type="entry name" value="Bifun_inhib/LTP/seed_sf"/>
</dbReference>
<dbReference type="Gene3D" id="1.10.110.10">
    <property type="entry name" value="Plant lipid-transfer and hydrophobic proteins"/>
    <property type="match status" value="1"/>
</dbReference>
<reference evidence="3" key="1">
    <citation type="submission" date="2019-09" db="EMBL/GenBank/DDBJ databases">
        <title>Draft genome information of white flower Hibiscus syriacus.</title>
        <authorList>
            <person name="Kim Y.-M."/>
        </authorList>
    </citation>
    <scope>NUCLEOTIDE SEQUENCE [LARGE SCALE GENOMIC DNA]</scope>
    <source>
        <strain evidence="3">YM2019G1</strain>
    </source>
</reference>
<feature type="domain" description="DUF7579" evidence="2">
    <location>
        <begin position="183"/>
        <end position="231"/>
    </location>
</feature>
<sequence>MGYLQNGGALPGPCCDGVRALNGMARTTPNRQTACRCLQNAAKNIPNIKAITWPRLSRLMRRQHSLQYQHLQKLQQLITLPCREVLVVSWFSQAKGFDIESLTKFNLVSPYISFSVQLSKKLSLFNPFDETLYVEEINSWSWISDSLENSAYHTEDWLVTNSVMVPLEIDSGWKASYDDHASFLLVSLKAMISYDDSESISRAISLENSAPYVLSFVKIDEVADAKIFHIK</sequence>
<comment type="caution">
    <text evidence="3">The sequence shown here is derived from an EMBL/GenBank/DDBJ whole genome shotgun (WGS) entry which is preliminary data.</text>
</comment>
<proteinExistence type="inferred from homology"/>
<organism evidence="3 4">
    <name type="scientific">Hibiscus syriacus</name>
    <name type="common">Rose of Sharon</name>
    <dbReference type="NCBI Taxonomy" id="106335"/>
    <lineage>
        <taxon>Eukaryota</taxon>
        <taxon>Viridiplantae</taxon>
        <taxon>Streptophyta</taxon>
        <taxon>Embryophyta</taxon>
        <taxon>Tracheophyta</taxon>
        <taxon>Spermatophyta</taxon>
        <taxon>Magnoliopsida</taxon>
        <taxon>eudicotyledons</taxon>
        <taxon>Gunneridae</taxon>
        <taxon>Pentapetalae</taxon>
        <taxon>rosids</taxon>
        <taxon>malvids</taxon>
        <taxon>Malvales</taxon>
        <taxon>Malvaceae</taxon>
        <taxon>Malvoideae</taxon>
        <taxon>Hibiscus</taxon>
    </lineage>
</organism>
<dbReference type="InterPro" id="IPR000528">
    <property type="entry name" value="Plant_nsLTP"/>
</dbReference>
<evidence type="ECO:0000313" key="3">
    <source>
        <dbReference type="EMBL" id="KAE8714568.1"/>
    </source>
</evidence>
<name>A0A6A3BGL6_HIBSY</name>
<evidence type="ECO:0000259" key="2">
    <source>
        <dbReference type="Pfam" id="PF24474"/>
    </source>
</evidence>
<dbReference type="EMBL" id="VEPZ02000870">
    <property type="protein sequence ID" value="KAE8714568.1"/>
    <property type="molecule type" value="Genomic_DNA"/>
</dbReference>
<dbReference type="SUPFAM" id="SSF47699">
    <property type="entry name" value="Bifunctional inhibitor/lipid-transfer protein/seed storage 2S albumin"/>
    <property type="match status" value="1"/>
</dbReference>
<dbReference type="InterPro" id="IPR056001">
    <property type="entry name" value="DUF7579"/>
</dbReference>
<dbReference type="AlphaFoldDB" id="A0A6A3BGL6"/>